<dbReference type="GO" id="GO:0008017">
    <property type="term" value="F:microtubule binding"/>
    <property type="evidence" value="ECO:0007669"/>
    <property type="project" value="InterPro"/>
</dbReference>
<dbReference type="InterPro" id="IPR001752">
    <property type="entry name" value="Kinesin_motor_dom"/>
</dbReference>
<dbReference type="GO" id="GO:0007052">
    <property type="term" value="P:mitotic spindle organization"/>
    <property type="evidence" value="ECO:0007669"/>
    <property type="project" value="TreeGrafter"/>
</dbReference>
<evidence type="ECO:0000313" key="9">
    <source>
        <dbReference type="Proteomes" id="UP000319462"/>
    </source>
</evidence>
<gene>
    <name evidence="8" type="ORF">LBRM2904_06.1100</name>
</gene>
<dbReference type="InterPro" id="IPR036961">
    <property type="entry name" value="Kinesin_motor_dom_sf"/>
</dbReference>
<dbReference type="EMBL" id="LS997605">
    <property type="protein sequence ID" value="SYZ62934.1"/>
    <property type="molecule type" value="Genomic_DNA"/>
</dbReference>
<dbReference type="InterPro" id="IPR027417">
    <property type="entry name" value="P-loop_NTPase"/>
</dbReference>
<proteinExistence type="inferred from homology"/>
<dbReference type="GO" id="GO:0051231">
    <property type="term" value="P:spindle elongation"/>
    <property type="evidence" value="ECO:0007669"/>
    <property type="project" value="TreeGrafter"/>
</dbReference>
<name>A0A3P3YY87_LEIBR</name>
<keyword evidence="3 6" id="KW-0547">Nucleotide-binding</keyword>
<reference evidence="8 9" key="1">
    <citation type="submission" date="2018-09" db="EMBL/GenBank/DDBJ databases">
        <authorList>
            <person name="Peiro R."/>
            <person name="Begona"/>
            <person name="Cbmso G."/>
            <person name="Lopez M."/>
            <person name="Gonzalez S."/>
        </authorList>
    </citation>
    <scope>NUCLEOTIDE SEQUENCE [LARGE SCALE GENOMIC DNA]</scope>
</reference>
<dbReference type="PANTHER" id="PTHR47969">
    <property type="entry name" value="CHROMOSOME-ASSOCIATED KINESIN KIF4A-RELATED"/>
    <property type="match status" value="1"/>
</dbReference>
<evidence type="ECO:0000256" key="4">
    <source>
        <dbReference type="ARBA" id="ARBA00022840"/>
    </source>
</evidence>
<dbReference type="GO" id="GO:0005737">
    <property type="term" value="C:cytoplasm"/>
    <property type="evidence" value="ECO:0007669"/>
    <property type="project" value="UniProtKB-SubCell"/>
</dbReference>
<protein>
    <submittedName>
        <fullName evidence="8">Kinesin_motor_domain_containing_protein</fullName>
    </submittedName>
</protein>
<dbReference type="PANTHER" id="PTHR47969:SF15">
    <property type="entry name" value="CHROMOSOME-ASSOCIATED KINESIN KIF4A-RELATED"/>
    <property type="match status" value="1"/>
</dbReference>
<dbReference type="GO" id="GO:0003777">
    <property type="term" value="F:microtubule motor activity"/>
    <property type="evidence" value="ECO:0007669"/>
    <property type="project" value="InterPro"/>
</dbReference>
<keyword evidence="6" id="KW-0505">Motor protein</keyword>
<dbReference type="SUPFAM" id="SSF52540">
    <property type="entry name" value="P-loop containing nucleoside triphosphate hydrolases"/>
    <property type="match status" value="1"/>
</dbReference>
<dbReference type="Proteomes" id="UP000319462">
    <property type="component" value="Chromosome 6"/>
</dbReference>
<dbReference type="Pfam" id="PF00225">
    <property type="entry name" value="Kinesin"/>
    <property type="match status" value="1"/>
</dbReference>
<keyword evidence="4 6" id="KW-0067">ATP-binding</keyword>
<evidence type="ECO:0000256" key="5">
    <source>
        <dbReference type="ARBA" id="ARBA00023054"/>
    </source>
</evidence>
<evidence type="ECO:0000256" key="3">
    <source>
        <dbReference type="ARBA" id="ARBA00022741"/>
    </source>
</evidence>
<keyword evidence="5" id="KW-0175">Coiled coil</keyword>
<evidence type="ECO:0000256" key="6">
    <source>
        <dbReference type="PROSITE-ProRule" id="PRU00283"/>
    </source>
</evidence>
<dbReference type="InterPro" id="IPR027640">
    <property type="entry name" value="Kinesin-like_fam"/>
</dbReference>
<organism evidence="8 9">
    <name type="scientific">Leishmania braziliensis MHOM/BR/75/M2904</name>
    <dbReference type="NCBI Taxonomy" id="420245"/>
    <lineage>
        <taxon>Eukaryota</taxon>
        <taxon>Discoba</taxon>
        <taxon>Euglenozoa</taxon>
        <taxon>Kinetoplastea</taxon>
        <taxon>Metakinetoplastina</taxon>
        <taxon>Trypanosomatida</taxon>
        <taxon>Trypanosomatidae</taxon>
        <taxon>Leishmaniinae</taxon>
        <taxon>Leishmania</taxon>
        <taxon>Leishmania braziliensis species complex</taxon>
    </lineage>
</organism>
<sequence length="301" mass="32337">MSERVHVVVRIRPFIASDPPDAELNTLVLNPTHVSVGDNRVFKVDRVYMMEDATELIYAESVAPLITRFLRGFNASVLAYGQTGTGKTFTVQSLLPLLLRDIMADNGVRSGAAGPPSVETRTSPTGTAPLLYLQYVEVYGETIRDLLEGPAAAASRRNGEEPDNIRLVTTTVPGARAERPRLERVDLQCPPTDEREAAVSATTGCALLGAAIVPIFTVEQAGVLIAVVTLDARQGRQTSTRAPAAATQSSPFSTLATRAGLTSSTWPARSERRRLATSACASRKVSPSTLGCWRWATSCVR</sequence>
<dbReference type="Gene3D" id="3.40.850.10">
    <property type="entry name" value="Kinesin motor domain"/>
    <property type="match status" value="1"/>
</dbReference>
<keyword evidence="2" id="KW-0963">Cytoplasm</keyword>
<dbReference type="AlphaFoldDB" id="A0A3P3YY87"/>
<feature type="domain" description="Kinesin motor" evidence="7">
    <location>
        <begin position="4"/>
        <end position="301"/>
    </location>
</feature>
<dbReference type="SMART" id="SM00129">
    <property type="entry name" value="KISc"/>
    <property type="match status" value="1"/>
</dbReference>
<evidence type="ECO:0000313" key="8">
    <source>
        <dbReference type="EMBL" id="SYZ62934.1"/>
    </source>
</evidence>
<dbReference type="PROSITE" id="PS50067">
    <property type="entry name" value="KINESIN_MOTOR_2"/>
    <property type="match status" value="1"/>
</dbReference>
<evidence type="ECO:0000256" key="2">
    <source>
        <dbReference type="ARBA" id="ARBA00022490"/>
    </source>
</evidence>
<dbReference type="GO" id="GO:0005524">
    <property type="term" value="F:ATP binding"/>
    <property type="evidence" value="ECO:0007669"/>
    <property type="project" value="UniProtKB-UniRule"/>
</dbReference>
<feature type="binding site" evidence="6">
    <location>
        <begin position="81"/>
        <end position="88"/>
    </location>
    <ligand>
        <name>ATP</name>
        <dbReference type="ChEBI" id="CHEBI:30616"/>
    </ligand>
</feature>
<comment type="similarity">
    <text evidence="6">Belongs to the TRAFAC class myosin-kinesin ATPase superfamily. Kinesin family.</text>
</comment>
<dbReference type="GO" id="GO:0005875">
    <property type="term" value="C:microtubule associated complex"/>
    <property type="evidence" value="ECO:0007669"/>
    <property type="project" value="TreeGrafter"/>
</dbReference>
<comment type="subcellular location">
    <subcellularLocation>
        <location evidence="1">Cytoplasm</location>
    </subcellularLocation>
</comment>
<evidence type="ECO:0000259" key="7">
    <source>
        <dbReference type="PROSITE" id="PS50067"/>
    </source>
</evidence>
<evidence type="ECO:0000256" key="1">
    <source>
        <dbReference type="ARBA" id="ARBA00004496"/>
    </source>
</evidence>
<accession>A0A3P3YY87</accession>
<dbReference type="GO" id="GO:0007018">
    <property type="term" value="P:microtubule-based movement"/>
    <property type="evidence" value="ECO:0007669"/>
    <property type="project" value="InterPro"/>
</dbReference>